<proteinExistence type="predicted"/>
<reference evidence="1 2" key="1">
    <citation type="journal article" date="2022" name="Int. J. Syst. Evol. Microbiol.">
        <title>Prevotella herbatica sp. nov., a plant polysaccharide-decomposing anaerobic bacterium isolated from a methanogenic reactor.</title>
        <authorList>
            <person name="Uek A."/>
            <person name="Tonouchi A."/>
            <person name="Kaku N."/>
            <person name="Ueki K."/>
        </authorList>
    </citation>
    <scope>NUCLEOTIDE SEQUENCE [LARGE SCALE GENOMIC DNA]</scope>
    <source>
        <strain evidence="1 2">WR041</strain>
    </source>
</reference>
<organism evidence="1 2">
    <name type="scientific">Prevotella herbatica</name>
    <dbReference type="NCBI Taxonomy" id="2801997"/>
    <lineage>
        <taxon>Bacteria</taxon>
        <taxon>Pseudomonadati</taxon>
        <taxon>Bacteroidota</taxon>
        <taxon>Bacteroidia</taxon>
        <taxon>Bacteroidales</taxon>
        <taxon>Prevotellaceae</taxon>
        <taxon>Prevotella</taxon>
    </lineage>
</organism>
<dbReference type="PROSITE" id="PS51257">
    <property type="entry name" value="PROKAR_LIPOPROTEIN"/>
    <property type="match status" value="1"/>
</dbReference>
<dbReference type="RefSeq" id="WP_207154338.1">
    <property type="nucleotide sequence ID" value="NZ_AP024484.1"/>
</dbReference>
<dbReference type="Proteomes" id="UP001319045">
    <property type="component" value="Chromosome"/>
</dbReference>
<gene>
    <name evidence="1" type="ORF">prwr041_00290</name>
</gene>
<dbReference type="InterPro" id="IPR031762">
    <property type="entry name" value="DUF4738"/>
</dbReference>
<evidence type="ECO:0000313" key="1">
    <source>
        <dbReference type="EMBL" id="BCS84136.1"/>
    </source>
</evidence>
<name>A0ABN6EE37_9BACT</name>
<dbReference type="Pfam" id="PF15889">
    <property type="entry name" value="DUF4738"/>
    <property type="match status" value="1"/>
</dbReference>
<dbReference type="EMBL" id="AP024484">
    <property type="protein sequence ID" value="BCS84136.1"/>
    <property type="molecule type" value="Genomic_DNA"/>
</dbReference>
<protein>
    <submittedName>
        <fullName evidence="1">DUF4738 domain-containing protein</fullName>
    </submittedName>
</protein>
<accession>A0ABN6EE37</accession>
<sequence length="268" mass="30303">MKKEILTRLFLPIVAIVLTTVACGNRKANTGKALSEDLTAKKMLQGVWLDEDEEDPAFRVIGDTIFYPDSTSQPAYFQIVKDTLILHGSNIVKYQILKQAPHLFMFKNQNGDVVKLAKTSDRSYLTYFGAKRPAALNQNKLIKRDSVVVYGNDRYHWYIQVNPTTYKVVKPTYNDDGVEVDNVYFDNIIHLGLFRGATQIYSHDIRKDDFDKQVPSQALKQSILSDIVYTGASTDGFHFNASVCIPDSPTSYQILIIVGFNGSIKYKI</sequence>
<evidence type="ECO:0000313" key="2">
    <source>
        <dbReference type="Proteomes" id="UP001319045"/>
    </source>
</evidence>
<keyword evidence="2" id="KW-1185">Reference proteome</keyword>
<dbReference type="Gene3D" id="2.40.128.510">
    <property type="entry name" value="Protein of unknown function DUF4738"/>
    <property type="match status" value="1"/>
</dbReference>